<evidence type="ECO:0000313" key="3">
    <source>
        <dbReference type="Proteomes" id="UP001058974"/>
    </source>
</evidence>
<comment type="caution">
    <text evidence="2">The sequence shown here is derived from an EMBL/GenBank/DDBJ whole genome shotgun (WGS) entry which is preliminary data.</text>
</comment>
<name>A0A9D4ZY55_PEA</name>
<dbReference type="PANTHER" id="PTHR11439">
    <property type="entry name" value="GAG-POL-RELATED RETROTRANSPOSON"/>
    <property type="match status" value="1"/>
</dbReference>
<accession>A0A9D4ZY55</accession>
<reference evidence="2 3" key="1">
    <citation type="journal article" date="2022" name="Nat. Genet.">
        <title>Improved pea reference genome and pan-genome highlight genomic features and evolutionary characteristics.</title>
        <authorList>
            <person name="Yang T."/>
            <person name="Liu R."/>
            <person name="Luo Y."/>
            <person name="Hu S."/>
            <person name="Wang D."/>
            <person name="Wang C."/>
            <person name="Pandey M.K."/>
            <person name="Ge S."/>
            <person name="Xu Q."/>
            <person name="Li N."/>
            <person name="Li G."/>
            <person name="Huang Y."/>
            <person name="Saxena R.K."/>
            <person name="Ji Y."/>
            <person name="Li M."/>
            <person name="Yan X."/>
            <person name="He Y."/>
            <person name="Liu Y."/>
            <person name="Wang X."/>
            <person name="Xiang C."/>
            <person name="Varshney R.K."/>
            <person name="Ding H."/>
            <person name="Gao S."/>
            <person name="Zong X."/>
        </authorList>
    </citation>
    <scope>NUCLEOTIDE SEQUENCE [LARGE SCALE GENOMIC DNA]</scope>
    <source>
        <strain evidence="2 3">cv. Zhongwan 6</strain>
    </source>
</reference>
<dbReference type="PANTHER" id="PTHR11439:SF496">
    <property type="entry name" value="RNA-DIRECTED DNA POLYMERASE"/>
    <property type="match status" value="1"/>
</dbReference>
<dbReference type="EMBL" id="JAMSHJ010000007">
    <property type="protein sequence ID" value="KAI5386783.1"/>
    <property type="molecule type" value="Genomic_DNA"/>
</dbReference>
<dbReference type="AlphaFoldDB" id="A0A9D4ZY55"/>
<protein>
    <submittedName>
        <fullName evidence="2">Uncharacterized protein</fullName>
    </submittedName>
</protein>
<proteinExistence type="predicted"/>
<dbReference type="Proteomes" id="UP001058974">
    <property type="component" value="Chromosome 7"/>
</dbReference>
<sequence>MEELEQETQVEQPAQVEQDQRRSGRIRHLPEIYGYLIKVMYYSWNLRFDETVKQYGFIKNEDEPCVYKKVSGSMIVFLQDTVADSTTEAECIAASSAAKEAVWIKRFISELGIVPSIVDPIGLYYDNNGAIAQAKEPRSHRRSKHILRRYHLIREIIDRGDVKICKVPTLINIADPLTKPLAQQKHDGHTRSMSIRGMPDWL</sequence>
<feature type="region of interest" description="Disordered" evidence="1">
    <location>
        <begin position="1"/>
        <end position="22"/>
    </location>
</feature>
<evidence type="ECO:0000313" key="2">
    <source>
        <dbReference type="EMBL" id="KAI5386783.1"/>
    </source>
</evidence>
<dbReference type="Gramene" id="Psat07G0307000-T1">
    <property type="protein sequence ID" value="KAI5386783.1"/>
    <property type="gene ID" value="KIW84_073070"/>
</dbReference>
<evidence type="ECO:0000256" key="1">
    <source>
        <dbReference type="SAM" id="MobiDB-lite"/>
    </source>
</evidence>
<organism evidence="2 3">
    <name type="scientific">Pisum sativum</name>
    <name type="common">Garden pea</name>
    <name type="synonym">Lathyrus oleraceus</name>
    <dbReference type="NCBI Taxonomy" id="3888"/>
    <lineage>
        <taxon>Eukaryota</taxon>
        <taxon>Viridiplantae</taxon>
        <taxon>Streptophyta</taxon>
        <taxon>Embryophyta</taxon>
        <taxon>Tracheophyta</taxon>
        <taxon>Spermatophyta</taxon>
        <taxon>Magnoliopsida</taxon>
        <taxon>eudicotyledons</taxon>
        <taxon>Gunneridae</taxon>
        <taxon>Pentapetalae</taxon>
        <taxon>rosids</taxon>
        <taxon>fabids</taxon>
        <taxon>Fabales</taxon>
        <taxon>Fabaceae</taxon>
        <taxon>Papilionoideae</taxon>
        <taxon>50 kb inversion clade</taxon>
        <taxon>NPAAA clade</taxon>
        <taxon>Hologalegina</taxon>
        <taxon>IRL clade</taxon>
        <taxon>Fabeae</taxon>
        <taxon>Lathyrus</taxon>
    </lineage>
</organism>
<keyword evidence="3" id="KW-1185">Reference proteome</keyword>
<gene>
    <name evidence="2" type="ORF">KIW84_073070</name>
</gene>
<feature type="region of interest" description="Disordered" evidence="1">
    <location>
        <begin position="182"/>
        <end position="202"/>
    </location>
</feature>
<dbReference type="CDD" id="cd09272">
    <property type="entry name" value="RNase_HI_RT_Ty1"/>
    <property type="match status" value="1"/>
</dbReference>